<reference evidence="2" key="1">
    <citation type="submission" date="2016-03" db="EMBL/GenBank/DDBJ databases">
        <title>Complete genome sequence of Solimmundus cernigliae, representing a novel lineage of polycyclic aromatic hydrocarbon degraders within the Gammaproteobacteria.</title>
        <authorList>
            <person name="Singleton D.R."/>
            <person name="Dickey A.N."/>
            <person name="Scholl E.H."/>
            <person name="Wright F.A."/>
            <person name="Aitken M.D."/>
        </authorList>
    </citation>
    <scope>NUCLEOTIDE SEQUENCE [LARGE SCALE GENOMIC DNA]</scope>
    <source>
        <strain evidence="2">TR3.2</strain>
    </source>
</reference>
<dbReference type="EMBL" id="CP014671">
    <property type="protein sequence ID" value="ANX03761.1"/>
    <property type="molecule type" value="Genomic_DNA"/>
</dbReference>
<gene>
    <name evidence="1" type="ORF">PG2T_05845</name>
</gene>
<evidence type="ECO:0000313" key="1">
    <source>
        <dbReference type="EMBL" id="ANX03761.1"/>
    </source>
</evidence>
<name>A0A1B1YSJ4_9GAMM</name>
<keyword evidence="2" id="KW-1185">Reference proteome</keyword>
<sequence>MKEIEREIRELSSEDKVELIRTLIADLDAPADANVERAWLETSQRRYRELVEGKVKGVPGPLVFDRLRERLGG</sequence>
<protein>
    <recommendedName>
        <fullName evidence="3">Addiction module protein</fullName>
    </recommendedName>
</protein>
<dbReference type="Proteomes" id="UP000092952">
    <property type="component" value="Chromosome"/>
</dbReference>
<evidence type="ECO:0000313" key="2">
    <source>
        <dbReference type="Proteomes" id="UP000092952"/>
    </source>
</evidence>
<organism evidence="1 2">
    <name type="scientific">Immundisolibacter cernigliae</name>
    <dbReference type="NCBI Taxonomy" id="1810504"/>
    <lineage>
        <taxon>Bacteria</taxon>
        <taxon>Pseudomonadati</taxon>
        <taxon>Pseudomonadota</taxon>
        <taxon>Gammaproteobacteria</taxon>
        <taxon>Immundisolibacterales</taxon>
        <taxon>Immundisolibacteraceae</taxon>
        <taxon>Immundisolibacter</taxon>
    </lineage>
</organism>
<dbReference type="InParanoid" id="A0A1B1YSJ4"/>
<dbReference type="Pfam" id="PF09720">
    <property type="entry name" value="Unstab_antitox"/>
    <property type="match status" value="1"/>
</dbReference>
<proteinExistence type="predicted"/>
<dbReference type="AlphaFoldDB" id="A0A1B1YSJ4"/>
<evidence type="ECO:0008006" key="3">
    <source>
        <dbReference type="Google" id="ProtNLM"/>
    </source>
</evidence>
<accession>A0A1B1YSJ4</accession>
<dbReference type="InterPro" id="IPR013406">
    <property type="entry name" value="CHP02574_addiction_mod"/>
</dbReference>
<dbReference type="KEGG" id="gbi:PG2T_05845"/>